<keyword evidence="3" id="KW-1185">Reference proteome</keyword>
<evidence type="ECO:0000313" key="3">
    <source>
        <dbReference type="Proteomes" id="UP000757232"/>
    </source>
</evidence>
<dbReference type="Proteomes" id="UP000757232">
    <property type="component" value="Unassembled WGS sequence"/>
</dbReference>
<accession>A0A9Q5NCY0</accession>
<comment type="caution">
    <text evidence="2">The sequence shown here is derived from an EMBL/GenBank/DDBJ whole genome shotgun (WGS) entry which is preliminary data.</text>
</comment>
<feature type="region of interest" description="Disordered" evidence="1">
    <location>
        <begin position="235"/>
        <end position="353"/>
    </location>
</feature>
<evidence type="ECO:0000256" key="1">
    <source>
        <dbReference type="SAM" id="MobiDB-lite"/>
    </source>
</evidence>
<organism evidence="2 3">
    <name type="scientific">Sanghuangporus baumii</name>
    <name type="common">Phellinus baumii</name>
    <dbReference type="NCBI Taxonomy" id="108892"/>
    <lineage>
        <taxon>Eukaryota</taxon>
        <taxon>Fungi</taxon>
        <taxon>Dikarya</taxon>
        <taxon>Basidiomycota</taxon>
        <taxon>Agaricomycotina</taxon>
        <taxon>Agaricomycetes</taxon>
        <taxon>Hymenochaetales</taxon>
        <taxon>Hymenochaetaceae</taxon>
        <taxon>Sanghuangporus</taxon>
    </lineage>
</organism>
<dbReference type="AlphaFoldDB" id="A0A9Q5NCY0"/>
<sequence>MSSSLLRLVFNSNPSSPQLSYHDPNFVKDDPPDFMDYPIPFSSPEKSVDEGILRRRFEAGETQLNDSATTRSPLFASETLSSPENSLSGSDNTTEVDDAFISQISCFSRIPDAQFGVSNNAFSNSSSTQQQSASISQPSIFTTSATPEIQVLLFNNQTAYSSQIFARYFPWVSSDQPPDIEDWAEWSGTVAMCGRPVQLSGWEPPENDKYPIANVDLSNWIPRAPILLYNGQELENNTSKPATSESKATSNAKTRRAEASKTWARRLASNRLLPRSKKRRRVDTSPPMQTRGTTEEPANPQAEFHLRADTAEDPSGSDDNNTSSVEHARPQGLSAPVEVPASKMDVAEPDPGTKIKTEALPHFSMPEYIYPQPAVARAITQRAAEDERSRSIAENVRLLQDFEENDLADDEETRRLMDEFLLLPDDMREETIGGEAVAPSEVKSTAKMLDHSPSPLPLPSPVSALSIGVKQGLRPTRSLLDYSASTRRRALVHFRSEVLRQGAKTLSRKNTEENVPGKRRKKEGLDALPPSKIFLDENEDTSLVQRPAMRLRAS</sequence>
<reference evidence="2" key="1">
    <citation type="submission" date="2016-06" db="EMBL/GenBank/DDBJ databases">
        <title>Draft Genome sequence of the fungus Inonotus baumii.</title>
        <authorList>
            <person name="Zhu H."/>
            <person name="Lin W."/>
        </authorList>
    </citation>
    <scope>NUCLEOTIDE SEQUENCE</scope>
    <source>
        <strain evidence="2">821</strain>
    </source>
</reference>
<proteinExistence type="predicted"/>
<name>A0A9Q5NCY0_SANBA</name>
<gene>
    <name evidence="2" type="ORF">A7U60_g3632</name>
</gene>
<protein>
    <submittedName>
        <fullName evidence="2">Uncharacterized protein</fullName>
    </submittedName>
</protein>
<feature type="compositionally biased region" description="Polar residues" evidence="1">
    <location>
        <begin position="62"/>
        <end position="93"/>
    </location>
</feature>
<evidence type="ECO:0000313" key="2">
    <source>
        <dbReference type="EMBL" id="OCB89149.1"/>
    </source>
</evidence>
<dbReference type="OrthoDB" id="10671533at2759"/>
<feature type="region of interest" description="Disordered" evidence="1">
    <location>
        <begin position="59"/>
        <end position="94"/>
    </location>
</feature>
<dbReference type="EMBL" id="LNZH02000163">
    <property type="protein sequence ID" value="OCB89149.1"/>
    <property type="molecule type" value="Genomic_DNA"/>
</dbReference>
<feature type="region of interest" description="Disordered" evidence="1">
    <location>
        <begin position="503"/>
        <end position="529"/>
    </location>
</feature>
<feature type="compositionally biased region" description="Polar residues" evidence="1">
    <location>
        <begin position="235"/>
        <end position="252"/>
    </location>
</feature>